<reference evidence="1" key="2">
    <citation type="journal article" date="2023" name="IMA Fungus">
        <title>Comparative genomic study of the Penicillium genus elucidates a diverse pangenome and 15 lateral gene transfer events.</title>
        <authorList>
            <person name="Petersen C."/>
            <person name="Sorensen T."/>
            <person name="Nielsen M.R."/>
            <person name="Sondergaard T.E."/>
            <person name="Sorensen J.L."/>
            <person name="Fitzpatrick D.A."/>
            <person name="Frisvad J.C."/>
            <person name="Nielsen K.L."/>
        </authorList>
    </citation>
    <scope>NUCLEOTIDE SEQUENCE</scope>
    <source>
        <strain evidence="1">IBT 15544</strain>
    </source>
</reference>
<accession>A0A9W9JED9</accession>
<dbReference type="GeneID" id="83182640"/>
<dbReference type="Proteomes" id="UP001150904">
    <property type="component" value="Unassembled WGS sequence"/>
</dbReference>
<dbReference type="AlphaFoldDB" id="A0A9W9JED9"/>
<reference evidence="1" key="1">
    <citation type="submission" date="2022-12" db="EMBL/GenBank/DDBJ databases">
        <authorList>
            <person name="Petersen C."/>
        </authorList>
    </citation>
    <scope>NUCLEOTIDE SEQUENCE</scope>
    <source>
        <strain evidence="1">IBT 15544</strain>
    </source>
</reference>
<evidence type="ECO:0000313" key="1">
    <source>
        <dbReference type="EMBL" id="KAJ5194839.1"/>
    </source>
</evidence>
<dbReference type="Gene3D" id="1.25.40.20">
    <property type="entry name" value="Ankyrin repeat-containing domain"/>
    <property type="match status" value="1"/>
</dbReference>
<organism evidence="1 2">
    <name type="scientific">Penicillium cinerascens</name>
    <dbReference type="NCBI Taxonomy" id="70096"/>
    <lineage>
        <taxon>Eukaryota</taxon>
        <taxon>Fungi</taxon>
        <taxon>Dikarya</taxon>
        <taxon>Ascomycota</taxon>
        <taxon>Pezizomycotina</taxon>
        <taxon>Eurotiomycetes</taxon>
        <taxon>Eurotiomycetidae</taxon>
        <taxon>Eurotiales</taxon>
        <taxon>Aspergillaceae</taxon>
        <taxon>Penicillium</taxon>
    </lineage>
</organism>
<evidence type="ECO:0000313" key="2">
    <source>
        <dbReference type="Proteomes" id="UP001150904"/>
    </source>
</evidence>
<gene>
    <name evidence="1" type="ORF">N7498_008277</name>
</gene>
<comment type="caution">
    <text evidence="1">The sequence shown here is derived from an EMBL/GenBank/DDBJ whole genome shotgun (WGS) entry which is preliminary data.</text>
</comment>
<protein>
    <submittedName>
        <fullName evidence="1">Uncharacterized protein</fullName>
    </submittedName>
</protein>
<sequence>MTGIKDRREEKDNAGEIISRMIATVKTLLDAKPTTINSRDQYDAKTFHYALQIHIEYREAPQAIQALLNAHPSIDTLNSRNDRGMTALGEAIRSFKSYGSTFEEVTSLITMLLVYGANQRLYDTKGRNILRLLCM</sequence>
<dbReference type="EMBL" id="JAPQKR010000015">
    <property type="protein sequence ID" value="KAJ5194839.1"/>
    <property type="molecule type" value="Genomic_DNA"/>
</dbReference>
<dbReference type="SUPFAM" id="SSF48403">
    <property type="entry name" value="Ankyrin repeat"/>
    <property type="match status" value="1"/>
</dbReference>
<dbReference type="OrthoDB" id="823504at2759"/>
<name>A0A9W9JED9_9EURO</name>
<dbReference type="RefSeq" id="XP_058305327.1">
    <property type="nucleotide sequence ID" value="XM_058455339.1"/>
</dbReference>
<proteinExistence type="predicted"/>
<dbReference type="InterPro" id="IPR036770">
    <property type="entry name" value="Ankyrin_rpt-contain_sf"/>
</dbReference>
<keyword evidence="2" id="KW-1185">Reference proteome</keyword>